<feature type="transmembrane region" description="Helical" evidence="1">
    <location>
        <begin position="140"/>
        <end position="161"/>
    </location>
</feature>
<evidence type="ECO:0000256" key="1">
    <source>
        <dbReference type="SAM" id="Phobius"/>
    </source>
</evidence>
<proteinExistence type="predicted"/>
<feature type="transmembrane region" description="Helical" evidence="1">
    <location>
        <begin position="109"/>
        <end position="128"/>
    </location>
</feature>
<feature type="transmembrane region" description="Helical" evidence="1">
    <location>
        <begin position="20"/>
        <end position="39"/>
    </location>
</feature>
<feature type="transmembrane region" description="Helical" evidence="1">
    <location>
        <begin position="299"/>
        <end position="318"/>
    </location>
</feature>
<keyword evidence="1" id="KW-1133">Transmembrane helix</keyword>
<organism evidence="2 3">
    <name type="scientific">Halopseudomonas formosensis</name>
    <dbReference type="NCBI Taxonomy" id="1002526"/>
    <lineage>
        <taxon>Bacteria</taxon>
        <taxon>Pseudomonadati</taxon>
        <taxon>Pseudomonadota</taxon>
        <taxon>Gammaproteobacteria</taxon>
        <taxon>Pseudomonadales</taxon>
        <taxon>Pseudomonadaceae</taxon>
        <taxon>Halopseudomonas</taxon>
    </lineage>
</organism>
<accession>A0A1I6B191</accession>
<feature type="transmembrane region" description="Helical" evidence="1">
    <location>
        <begin position="173"/>
        <end position="194"/>
    </location>
</feature>
<sequence>MQEPRSTLPALFALGFRPLFLAGALFAVLAVPLWIAAFLGHIEFTPAGGSLGWHRHEMVFGFGMAIVAGFLLTAIQAWTGVPTISGLPVLLLTALWLAGRLVWLLNAPLWLLVPVDLLFLPLVALVIGRLLFKVRQTRNYPVLVMLVLLTLCNLLALLGLAQDDFALQRHGSVAALWLIAGLMGLIGGRVIPFFTQRGLDLREQTAALPRLDNLLMAGSVFVALLMLTGVGLRPSPWQAPIYLLLGLGHLLRLLRWHHPRIWTVPLLWSLHLSYAWLALALIAMALWHGGWLLGFSQATHLLAIGGMGGMILTMISRVSLGHTGRPLQPAAAMSLAFILINLAVPLRVWLTIPMPLTGYWLAALCWASAFALFVWHYTPILLAPRPDGRPG</sequence>
<dbReference type="Pfam" id="PF05940">
    <property type="entry name" value="NnrS"/>
    <property type="match status" value="1"/>
</dbReference>
<dbReference type="Proteomes" id="UP000242815">
    <property type="component" value="Unassembled WGS sequence"/>
</dbReference>
<dbReference type="OrthoDB" id="9770040at2"/>
<evidence type="ECO:0000313" key="3">
    <source>
        <dbReference type="Proteomes" id="UP000242815"/>
    </source>
</evidence>
<dbReference type="GO" id="GO:0015267">
    <property type="term" value="F:channel activity"/>
    <property type="evidence" value="ECO:0007669"/>
    <property type="project" value="InterPro"/>
</dbReference>
<dbReference type="EMBL" id="FOYD01000003">
    <property type="protein sequence ID" value="SFQ74696.1"/>
    <property type="molecule type" value="Genomic_DNA"/>
</dbReference>
<dbReference type="InterPro" id="IPR010266">
    <property type="entry name" value="NnrS"/>
</dbReference>
<dbReference type="InterPro" id="IPR000425">
    <property type="entry name" value="MIP"/>
</dbReference>
<dbReference type="AlphaFoldDB" id="A0A1I6B191"/>
<feature type="transmembrane region" description="Helical" evidence="1">
    <location>
        <begin position="237"/>
        <end position="254"/>
    </location>
</feature>
<keyword evidence="1" id="KW-0472">Membrane</keyword>
<dbReference type="PRINTS" id="PR00783">
    <property type="entry name" value="MINTRINSICP"/>
</dbReference>
<name>A0A1I6B191_9GAMM</name>
<dbReference type="GO" id="GO:0016020">
    <property type="term" value="C:membrane"/>
    <property type="evidence" value="ECO:0007669"/>
    <property type="project" value="InterPro"/>
</dbReference>
<feature type="transmembrane region" description="Helical" evidence="1">
    <location>
        <begin position="59"/>
        <end position="78"/>
    </location>
</feature>
<gene>
    <name evidence="2" type="ORF">SAMN05216578_10316</name>
</gene>
<protein>
    <submittedName>
        <fullName evidence="2">Uncharacterized protein involved in response to NO</fullName>
    </submittedName>
</protein>
<feature type="transmembrane region" description="Helical" evidence="1">
    <location>
        <begin position="214"/>
        <end position="231"/>
    </location>
</feature>
<evidence type="ECO:0000313" key="2">
    <source>
        <dbReference type="EMBL" id="SFQ74696.1"/>
    </source>
</evidence>
<feature type="transmembrane region" description="Helical" evidence="1">
    <location>
        <begin position="330"/>
        <end position="350"/>
    </location>
</feature>
<feature type="transmembrane region" description="Helical" evidence="1">
    <location>
        <begin position="356"/>
        <end position="375"/>
    </location>
</feature>
<dbReference type="RefSeq" id="WP_090537779.1">
    <property type="nucleotide sequence ID" value="NZ_FOYD01000003.1"/>
</dbReference>
<reference evidence="2 3" key="1">
    <citation type="submission" date="2016-10" db="EMBL/GenBank/DDBJ databases">
        <authorList>
            <person name="de Groot N.N."/>
        </authorList>
    </citation>
    <scope>NUCLEOTIDE SEQUENCE [LARGE SCALE GENOMIC DNA]</scope>
    <source>
        <strain evidence="2 3">JCM 18415</strain>
    </source>
</reference>
<dbReference type="STRING" id="1002526.SAMN05216578_10316"/>
<feature type="transmembrane region" description="Helical" evidence="1">
    <location>
        <begin position="85"/>
        <end position="103"/>
    </location>
</feature>
<feature type="transmembrane region" description="Helical" evidence="1">
    <location>
        <begin position="266"/>
        <end position="287"/>
    </location>
</feature>
<keyword evidence="1" id="KW-0812">Transmembrane</keyword>